<reference evidence="1 2" key="1">
    <citation type="journal article" date="2020" name="bioRxiv">
        <title>Sequence and annotation of 42 cannabis genomes reveals extensive copy number variation in cannabinoid synthesis and pathogen resistance genes.</title>
        <authorList>
            <person name="Mckernan K.J."/>
            <person name="Helbert Y."/>
            <person name="Kane L.T."/>
            <person name="Ebling H."/>
            <person name="Zhang L."/>
            <person name="Liu B."/>
            <person name="Eaton Z."/>
            <person name="Mclaughlin S."/>
            <person name="Kingan S."/>
            <person name="Baybayan P."/>
            <person name="Concepcion G."/>
            <person name="Jordan M."/>
            <person name="Riva A."/>
            <person name="Barbazuk W."/>
            <person name="Harkins T."/>
        </authorList>
    </citation>
    <scope>NUCLEOTIDE SEQUENCE [LARGE SCALE GENOMIC DNA]</scope>
    <source>
        <strain evidence="2">cv. Jamaican Lion 4</strain>
        <tissue evidence="1">Leaf</tissue>
    </source>
</reference>
<organism evidence="1 2">
    <name type="scientific">Cannabis sativa</name>
    <name type="common">Hemp</name>
    <name type="synonym">Marijuana</name>
    <dbReference type="NCBI Taxonomy" id="3483"/>
    <lineage>
        <taxon>Eukaryota</taxon>
        <taxon>Viridiplantae</taxon>
        <taxon>Streptophyta</taxon>
        <taxon>Embryophyta</taxon>
        <taxon>Tracheophyta</taxon>
        <taxon>Spermatophyta</taxon>
        <taxon>Magnoliopsida</taxon>
        <taxon>eudicotyledons</taxon>
        <taxon>Gunneridae</taxon>
        <taxon>Pentapetalae</taxon>
        <taxon>rosids</taxon>
        <taxon>fabids</taxon>
        <taxon>Rosales</taxon>
        <taxon>Cannabaceae</taxon>
        <taxon>Cannabis</taxon>
    </lineage>
</organism>
<comment type="caution">
    <text evidence="1">The sequence shown here is derived from an EMBL/GenBank/DDBJ whole genome shotgun (WGS) entry which is preliminary data.</text>
</comment>
<dbReference type="Proteomes" id="UP000525078">
    <property type="component" value="Unassembled WGS sequence"/>
</dbReference>
<dbReference type="EMBL" id="JAATIP010000338">
    <property type="protein sequence ID" value="KAF4351359.1"/>
    <property type="molecule type" value="Genomic_DNA"/>
</dbReference>
<accession>A0A7J6E0Z0</accession>
<sequence>MVARKLPWPRTKRHRCPIKLSLFERSGSFINLRSSWDPNVTTYGVEFYVNKTMNEQRDITTEMRRNTQAYKT</sequence>
<dbReference type="AlphaFoldDB" id="A0A7J6E0Z0"/>
<evidence type="ECO:0000313" key="2">
    <source>
        <dbReference type="Proteomes" id="UP000525078"/>
    </source>
</evidence>
<proteinExistence type="predicted"/>
<gene>
    <name evidence="1" type="ORF">F8388_022734</name>
</gene>
<name>A0A7J6E0Z0_CANSA</name>
<protein>
    <submittedName>
        <fullName evidence="1">Uncharacterized protein</fullName>
    </submittedName>
</protein>
<evidence type="ECO:0000313" key="1">
    <source>
        <dbReference type="EMBL" id="KAF4351359.1"/>
    </source>
</evidence>